<keyword evidence="1" id="KW-0472">Membrane</keyword>
<dbReference type="PIRSF" id="PIRSF016789">
    <property type="entry name" value="DUF454"/>
    <property type="match status" value="1"/>
</dbReference>
<evidence type="ECO:0000313" key="2">
    <source>
        <dbReference type="EMBL" id="GHC92046.1"/>
    </source>
</evidence>
<evidence type="ECO:0000256" key="1">
    <source>
        <dbReference type="SAM" id="Phobius"/>
    </source>
</evidence>
<accession>A0ABQ3G6B3</accession>
<organism evidence="2 3">
    <name type="scientific">Pseudorhodoferax aquiterrae</name>
    <dbReference type="NCBI Taxonomy" id="747304"/>
    <lineage>
        <taxon>Bacteria</taxon>
        <taxon>Pseudomonadati</taxon>
        <taxon>Pseudomonadota</taxon>
        <taxon>Betaproteobacteria</taxon>
        <taxon>Burkholderiales</taxon>
        <taxon>Comamonadaceae</taxon>
    </lineage>
</organism>
<dbReference type="PANTHER" id="PTHR35813:SF1">
    <property type="entry name" value="INNER MEMBRANE PROTEIN YBAN"/>
    <property type="match status" value="1"/>
</dbReference>
<reference evidence="3" key="1">
    <citation type="journal article" date="2019" name="Int. J. Syst. Evol. Microbiol.">
        <title>The Global Catalogue of Microorganisms (GCM) 10K type strain sequencing project: providing services to taxonomists for standard genome sequencing and annotation.</title>
        <authorList>
            <consortium name="The Broad Institute Genomics Platform"/>
            <consortium name="The Broad Institute Genome Sequencing Center for Infectious Disease"/>
            <person name="Wu L."/>
            <person name="Ma J."/>
        </authorList>
    </citation>
    <scope>NUCLEOTIDE SEQUENCE [LARGE SCALE GENOMIC DNA]</scope>
    <source>
        <strain evidence="3">KCTC 23314</strain>
    </source>
</reference>
<name>A0ABQ3G6B3_9BURK</name>
<feature type="transmembrane region" description="Helical" evidence="1">
    <location>
        <begin position="91"/>
        <end position="109"/>
    </location>
</feature>
<evidence type="ECO:0000313" key="3">
    <source>
        <dbReference type="Proteomes" id="UP000626210"/>
    </source>
</evidence>
<dbReference type="InterPro" id="IPR007401">
    <property type="entry name" value="DUF454"/>
</dbReference>
<gene>
    <name evidence="2" type="ORF">GCM10007320_41720</name>
</gene>
<dbReference type="PANTHER" id="PTHR35813">
    <property type="entry name" value="INNER MEMBRANE PROTEIN YBAN"/>
    <property type="match status" value="1"/>
</dbReference>
<keyword evidence="1" id="KW-0812">Transmembrane</keyword>
<keyword evidence="1" id="KW-1133">Transmembrane helix</keyword>
<proteinExistence type="predicted"/>
<comment type="caution">
    <text evidence="2">The sequence shown here is derived from an EMBL/GenBank/DDBJ whole genome shotgun (WGS) entry which is preliminary data.</text>
</comment>
<dbReference type="Pfam" id="PF04304">
    <property type="entry name" value="DUF454"/>
    <property type="match status" value="1"/>
</dbReference>
<dbReference type="EMBL" id="BMYK01000015">
    <property type="protein sequence ID" value="GHC92046.1"/>
    <property type="molecule type" value="Genomic_DNA"/>
</dbReference>
<keyword evidence="3" id="KW-1185">Reference proteome</keyword>
<protein>
    <submittedName>
        <fullName evidence="2">Inner membrane protein</fullName>
    </submittedName>
</protein>
<sequence>MLLLACVSLATGVVGLFVPGLPTTVFVLIAAWAAARSSPRLHRWLLAHRVFGRLIQDWQAGGCVSRRAKWNATLAMAVCAAVLLWLNSRWWVSMLACGCMGAVLCWLWLRPEPVPR</sequence>
<dbReference type="Proteomes" id="UP000626210">
    <property type="component" value="Unassembled WGS sequence"/>
</dbReference>